<dbReference type="InterPro" id="IPR050967">
    <property type="entry name" value="Thiamine_Salvage_TenA"/>
</dbReference>
<evidence type="ECO:0000259" key="2">
    <source>
        <dbReference type="Pfam" id="PF03070"/>
    </source>
</evidence>
<dbReference type="PANTHER" id="PTHR43198:SF2">
    <property type="entry name" value="SI:CH1073-67J19.1-RELATED"/>
    <property type="match status" value="1"/>
</dbReference>
<evidence type="ECO:0000256" key="1">
    <source>
        <dbReference type="ARBA" id="ARBA00004948"/>
    </source>
</evidence>
<dbReference type="CDD" id="cd19368">
    <property type="entry name" value="TenA_C_AtTH2-like"/>
    <property type="match status" value="1"/>
</dbReference>
<dbReference type="InterPro" id="IPR004305">
    <property type="entry name" value="Thiaminase-2/PQQC"/>
</dbReference>
<comment type="caution">
    <text evidence="3">The sequence shown here is derived from an EMBL/GenBank/DDBJ whole genome shotgun (WGS) entry which is preliminary data.</text>
</comment>
<name>A0A6B3N6W5_9CYAN</name>
<accession>A0A6B3N6W5</accession>
<proteinExistence type="predicted"/>
<dbReference type="Gene3D" id="1.20.910.10">
    <property type="entry name" value="Heme oxygenase-like"/>
    <property type="match status" value="1"/>
</dbReference>
<dbReference type="InterPro" id="IPR016084">
    <property type="entry name" value="Haem_Oase-like_multi-hlx"/>
</dbReference>
<dbReference type="PANTHER" id="PTHR43198">
    <property type="entry name" value="BIFUNCTIONAL TH2 PROTEIN"/>
    <property type="match status" value="1"/>
</dbReference>
<dbReference type="AlphaFoldDB" id="A0A6B3N6W5"/>
<protein>
    <submittedName>
        <fullName evidence="3">TenA family protein</fullName>
    </submittedName>
</protein>
<feature type="domain" description="Thiaminase-2/PQQC" evidence="2">
    <location>
        <begin position="8"/>
        <end position="198"/>
    </location>
</feature>
<evidence type="ECO:0000313" key="3">
    <source>
        <dbReference type="EMBL" id="NER27350.1"/>
    </source>
</evidence>
<dbReference type="Pfam" id="PF03070">
    <property type="entry name" value="TENA_THI-4"/>
    <property type="match status" value="1"/>
</dbReference>
<dbReference type="EMBL" id="JAAHFQ010000094">
    <property type="protein sequence ID" value="NER27350.1"/>
    <property type="molecule type" value="Genomic_DNA"/>
</dbReference>
<gene>
    <name evidence="3" type="ORF">F6J89_06870</name>
</gene>
<comment type="pathway">
    <text evidence="1">Cofactor biosynthesis; thiamine diphosphate biosynthesis.</text>
</comment>
<dbReference type="GO" id="GO:0005829">
    <property type="term" value="C:cytosol"/>
    <property type="evidence" value="ECO:0007669"/>
    <property type="project" value="TreeGrafter"/>
</dbReference>
<dbReference type="SUPFAM" id="SSF48613">
    <property type="entry name" value="Heme oxygenase-like"/>
    <property type="match status" value="1"/>
</dbReference>
<sequence length="206" mass="23558">MAISADLWQSNQDIAQQCLKHPFIQGIATGNLESSKFAYYVAQDFFFLEAFARAYSLAAAKSDDWEGFNTFHSLAGGVIEELKLHKSYANLWGVDWQQVEPTTATRRYTDFLMATAWGSDISLIATAMTPCMRLYTFLGQQLAKDGIGNHQYTEWIRTYSNQEFEKLAQRLENLTNRCPQLTASIKSTYRYAMLCELDFFEAAWES</sequence>
<organism evidence="3">
    <name type="scientific">Symploca sp. SIO1C4</name>
    <dbReference type="NCBI Taxonomy" id="2607765"/>
    <lineage>
        <taxon>Bacteria</taxon>
        <taxon>Bacillati</taxon>
        <taxon>Cyanobacteriota</taxon>
        <taxon>Cyanophyceae</taxon>
        <taxon>Coleofasciculales</taxon>
        <taxon>Coleofasciculaceae</taxon>
        <taxon>Symploca</taxon>
    </lineage>
</organism>
<reference evidence="3" key="1">
    <citation type="submission" date="2019-11" db="EMBL/GenBank/DDBJ databases">
        <title>Genomic insights into an expanded diversity of filamentous marine cyanobacteria reveals the extraordinary biosynthetic potential of Moorea and Okeania.</title>
        <authorList>
            <person name="Ferreira Leao T."/>
            <person name="Wang M."/>
            <person name="Moss N."/>
            <person name="Da Silva R."/>
            <person name="Sanders J."/>
            <person name="Nurk S."/>
            <person name="Gurevich A."/>
            <person name="Humphrey G."/>
            <person name="Reher R."/>
            <person name="Zhu Q."/>
            <person name="Belda-Ferre P."/>
            <person name="Glukhov E."/>
            <person name="Rex R."/>
            <person name="Dorrestein P.C."/>
            <person name="Knight R."/>
            <person name="Pevzner P."/>
            <person name="Gerwick W.H."/>
            <person name="Gerwick L."/>
        </authorList>
    </citation>
    <scope>NUCLEOTIDE SEQUENCE</scope>
    <source>
        <strain evidence="3">SIO1C4</strain>
    </source>
</reference>